<dbReference type="SMART" id="SM00692">
    <property type="entry name" value="DM3"/>
    <property type="match status" value="1"/>
</dbReference>
<dbReference type="KEGG" id="char:105903479"/>
<dbReference type="GO" id="GO:0008270">
    <property type="term" value="F:zinc ion binding"/>
    <property type="evidence" value="ECO:0007669"/>
    <property type="project" value="UniProtKB-KW"/>
</dbReference>
<dbReference type="RefSeq" id="XP_012686697.2">
    <property type="nucleotide sequence ID" value="XM_012831243.3"/>
</dbReference>
<feature type="region of interest" description="Disordered" evidence="6">
    <location>
        <begin position="182"/>
        <end position="211"/>
    </location>
</feature>
<sequence>MPNFCVAPNCTKKSTQTDLAFFRFPRDVKRCHEWVENCRRADLLAKTPDQLNKHYRLCAAHFDPTMICKTGPFRTVLKDNAVPTIFDFSGQNKKLHKNRKRVKVLTEEEVRDIKERRLEEEAEANREDEDVEEMEQDSAPQLTPEEQELREYLRSLFEILLLLGKQGIPLIGHTATAPLSSTFEKSKEKDDAVDGNQKKSDANGDGNKPRLTFTPLSNFQALVEFRISAGDEALRQRFEGAATNSETCPPETLCNMLEVVGSCIRKDILRDVQLFSLIAGEPAEMSSDMTSRQSSCNVLLPIFARFLDGSVGRPREELLGFVSMEGNGDPLAERLVGYVTGTCGLDMAKCRGFAYDCSGAGGTHHALKMRTAAERISEQHPTVVRTLWSGCGLNTLLAESASTPGTQVVIATLGRIDALLRSSPALRLELERTVATSLREDEDKARTLLEACRGRWGRRHDAFQLTSDLLESLKLCLEAVCDNDHDPRWSERVVRDCLALSEMLNDFEFLAALVVLKNVLSFTRAFGRNLQGGAIDVHLATSSVTAVLHSLIEVADNIDVYHEFWFEEAVLVAQSLGIPVRVPLRHLRKCGAASGGVEPQPESYYKDHLTVPVVSYVISELNDLFTETHLKVLRCLSLVPAVMGQLKFAADVAEENAVAEVYRDDLPSPDTLATELQCWRVKWKHRSKGVPLPASIAETLQLPDVKFFPNLDALLKALWNFPILTLEEEEQPQPEEETTAPAEEAEKEVATGDGDSGSASDRSNCGTARNRLHAYLRDTPIRHRCQRLALIYANMDAQHDPDRMVESYLKLYPDSN</sequence>
<evidence type="ECO:0000256" key="4">
    <source>
        <dbReference type="ARBA" id="ARBA00023125"/>
    </source>
</evidence>
<proteinExistence type="predicted"/>
<dbReference type="Pfam" id="PF05485">
    <property type="entry name" value="THAP"/>
    <property type="match status" value="1"/>
</dbReference>
<gene>
    <name evidence="9" type="primary">LOC105903479</name>
</gene>
<keyword evidence="4 5" id="KW-0238">DNA-binding</keyword>
<evidence type="ECO:0000256" key="1">
    <source>
        <dbReference type="ARBA" id="ARBA00022723"/>
    </source>
</evidence>
<dbReference type="SUPFAM" id="SSF57716">
    <property type="entry name" value="Glucocorticoid receptor-like (DNA-binding domain)"/>
    <property type="match status" value="1"/>
</dbReference>
<dbReference type="InterPro" id="IPR052958">
    <property type="entry name" value="IFN-induced_PKR_regulator"/>
</dbReference>
<feature type="region of interest" description="Disordered" evidence="6">
    <location>
        <begin position="726"/>
        <end position="765"/>
    </location>
</feature>
<feature type="compositionally biased region" description="Low complexity" evidence="6">
    <location>
        <begin position="752"/>
        <end position="761"/>
    </location>
</feature>
<evidence type="ECO:0000256" key="3">
    <source>
        <dbReference type="ARBA" id="ARBA00022833"/>
    </source>
</evidence>
<dbReference type="InterPro" id="IPR006612">
    <property type="entry name" value="THAP_Znf"/>
</dbReference>
<evidence type="ECO:0000256" key="5">
    <source>
        <dbReference type="PROSITE-ProRule" id="PRU00309"/>
    </source>
</evidence>
<dbReference type="SMART" id="SM00980">
    <property type="entry name" value="THAP"/>
    <property type="match status" value="1"/>
</dbReference>
<dbReference type="Proteomes" id="UP000515152">
    <property type="component" value="Chromosome 24"/>
</dbReference>
<evidence type="ECO:0000313" key="8">
    <source>
        <dbReference type="Proteomes" id="UP000515152"/>
    </source>
</evidence>
<evidence type="ECO:0000256" key="2">
    <source>
        <dbReference type="ARBA" id="ARBA00022771"/>
    </source>
</evidence>
<dbReference type="GeneID" id="105903479"/>
<protein>
    <submittedName>
        <fullName evidence="9">52 kDa repressor of the inhibitor of the protein kinase</fullName>
    </submittedName>
</protein>
<feature type="compositionally biased region" description="Basic and acidic residues" evidence="6">
    <location>
        <begin position="184"/>
        <end position="202"/>
    </location>
</feature>
<dbReference type="PANTHER" id="PTHR46289">
    <property type="entry name" value="52 KDA REPRESSOR OF THE INHIBITOR OF THE PROTEIN KINASE-LIKE PROTEIN-RELATED"/>
    <property type="match status" value="1"/>
</dbReference>
<dbReference type="AlphaFoldDB" id="A0A6P3W2V5"/>
<feature type="region of interest" description="Disordered" evidence="6">
    <location>
        <begin position="119"/>
        <end position="144"/>
    </location>
</feature>
<dbReference type="OrthoDB" id="7683421at2759"/>
<feature type="compositionally biased region" description="Acidic residues" evidence="6">
    <location>
        <begin position="126"/>
        <end position="136"/>
    </location>
</feature>
<organism evidence="8 9">
    <name type="scientific">Clupea harengus</name>
    <name type="common">Atlantic herring</name>
    <dbReference type="NCBI Taxonomy" id="7950"/>
    <lineage>
        <taxon>Eukaryota</taxon>
        <taxon>Metazoa</taxon>
        <taxon>Chordata</taxon>
        <taxon>Craniata</taxon>
        <taxon>Vertebrata</taxon>
        <taxon>Euteleostomi</taxon>
        <taxon>Actinopterygii</taxon>
        <taxon>Neopterygii</taxon>
        <taxon>Teleostei</taxon>
        <taxon>Clupei</taxon>
        <taxon>Clupeiformes</taxon>
        <taxon>Clupeoidei</taxon>
        <taxon>Clupeidae</taxon>
        <taxon>Clupea</taxon>
    </lineage>
</organism>
<keyword evidence="8" id="KW-1185">Reference proteome</keyword>
<keyword evidence="1" id="KW-0479">Metal-binding</keyword>
<keyword evidence="3" id="KW-0862">Zinc</keyword>
<accession>A0A6P3W2V5</accession>
<name>A0A6P3W2V5_CLUHA</name>
<feature type="compositionally biased region" description="Acidic residues" evidence="6">
    <location>
        <begin position="726"/>
        <end position="746"/>
    </location>
</feature>
<keyword evidence="2 5" id="KW-0863">Zinc-finger</keyword>
<dbReference type="GO" id="GO:0003677">
    <property type="term" value="F:DNA binding"/>
    <property type="evidence" value="ECO:0007669"/>
    <property type="project" value="UniProtKB-UniRule"/>
</dbReference>
<reference evidence="9" key="1">
    <citation type="submission" date="2025-08" db="UniProtKB">
        <authorList>
            <consortium name="RefSeq"/>
        </authorList>
    </citation>
    <scope>IDENTIFICATION</scope>
</reference>
<feature type="domain" description="THAP-type" evidence="7">
    <location>
        <begin position="1"/>
        <end position="86"/>
    </location>
</feature>
<dbReference type="PANTHER" id="PTHR46289:SF13">
    <property type="entry name" value="52 KDA REPRESSOR OF THE INHIBITOR OF THE PROTEIN KINASE-RELATED"/>
    <property type="match status" value="1"/>
</dbReference>
<evidence type="ECO:0000256" key="6">
    <source>
        <dbReference type="SAM" id="MobiDB-lite"/>
    </source>
</evidence>
<evidence type="ECO:0000259" key="7">
    <source>
        <dbReference type="PROSITE" id="PS50950"/>
    </source>
</evidence>
<dbReference type="PROSITE" id="PS50950">
    <property type="entry name" value="ZF_THAP"/>
    <property type="match status" value="1"/>
</dbReference>
<evidence type="ECO:0000313" key="9">
    <source>
        <dbReference type="RefSeq" id="XP_012686697.2"/>
    </source>
</evidence>